<protein>
    <submittedName>
        <fullName evidence="1">Uncharacterized protein</fullName>
    </submittedName>
</protein>
<sequence length="105" mass="11620">MLFENAGSGVSLFIAIVFPCGLSLDGQPDLSGFPVFSENFGLFKRLKTIASDRPGFPTTAASYFRFNQPLAPLEIEQLIPAEIDSPILRMDIDRDSPERGRLFPK</sequence>
<dbReference type="Proteomes" id="UP000615026">
    <property type="component" value="Unassembled WGS sequence"/>
</dbReference>
<organism evidence="1 2">
    <name type="scientific">Leptolyngbya cf. ectocarpi LEGE 11479</name>
    <dbReference type="NCBI Taxonomy" id="1828722"/>
    <lineage>
        <taxon>Bacteria</taxon>
        <taxon>Bacillati</taxon>
        <taxon>Cyanobacteriota</taxon>
        <taxon>Cyanophyceae</taxon>
        <taxon>Leptolyngbyales</taxon>
        <taxon>Leptolyngbyaceae</taxon>
        <taxon>Leptolyngbya group</taxon>
        <taxon>Leptolyngbya</taxon>
    </lineage>
</organism>
<proteinExistence type="predicted"/>
<accession>A0A928ZV94</accession>
<comment type="caution">
    <text evidence="1">The sequence shown here is derived from an EMBL/GenBank/DDBJ whole genome shotgun (WGS) entry which is preliminary data.</text>
</comment>
<keyword evidence="2" id="KW-1185">Reference proteome</keyword>
<reference evidence="1" key="1">
    <citation type="submission" date="2020-10" db="EMBL/GenBank/DDBJ databases">
        <authorList>
            <person name="Castelo-Branco R."/>
            <person name="Eusebio N."/>
            <person name="Adriana R."/>
            <person name="Vieira A."/>
            <person name="Brugerolle De Fraissinette N."/>
            <person name="Rezende De Castro R."/>
            <person name="Schneider M.P."/>
            <person name="Vasconcelos V."/>
            <person name="Leao P.N."/>
        </authorList>
    </citation>
    <scope>NUCLEOTIDE SEQUENCE</scope>
    <source>
        <strain evidence="1">LEGE 11479</strain>
    </source>
</reference>
<name>A0A928ZV94_LEPEC</name>
<dbReference type="EMBL" id="JADEXP010000142">
    <property type="protein sequence ID" value="MBE9068117.1"/>
    <property type="molecule type" value="Genomic_DNA"/>
</dbReference>
<evidence type="ECO:0000313" key="2">
    <source>
        <dbReference type="Proteomes" id="UP000615026"/>
    </source>
</evidence>
<evidence type="ECO:0000313" key="1">
    <source>
        <dbReference type="EMBL" id="MBE9068117.1"/>
    </source>
</evidence>
<gene>
    <name evidence="1" type="ORF">IQ260_15805</name>
</gene>
<dbReference type="RefSeq" id="WP_193994068.1">
    <property type="nucleotide sequence ID" value="NZ_JADEXP010000142.1"/>
</dbReference>
<dbReference type="AlphaFoldDB" id="A0A928ZV94"/>